<dbReference type="Gene3D" id="3.90.700.10">
    <property type="entry name" value="Succinate dehydrogenase/fumarate reductase flavoprotein, catalytic domain"/>
    <property type="match status" value="1"/>
</dbReference>
<dbReference type="STRING" id="1280946.HY29_03475"/>
<keyword evidence="3" id="KW-0274">FAD</keyword>
<dbReference type="AlphaFoldDB" id="A0A062UAY2"/>
<name>A0A062UAY2_9PROT</name>
<accession>A0A062UAY2</accession>
<evidence type="ECO:0000259" key="5">
    <source>
        <dbReference type="Pfam" id="PF00890"/>
    </source>
</evidence>
<dbReference type="InterPro" id="IPR036188">
    <property type="entry name" value="FAD/NAD-bd_sf"/>
</dbReference>
<protein>
    <recommendedName>
        <fullName evidence="5">FAD-dependent oxidoreductase 2 FAD-binding domain-containing protein</fullName>
    </recommendedName>
</protein>
<dbReference type="PATRIC" id="fig|1280946.3.peg.2608"/>
<dbReference type="Gene3D" id="3.50.50.60">
    <property type="entry name" value="FAD/NAD(P)-binding domain"/>
    <property type="match status" value="1"/>
</dbReference>
<dbReference type="InterPro" id="IPR050315">
    <property type="entry name" value="FAD-oxidoreductase_2"/>
</dbReference>
<evidence type="ECO:0000256" key="3">
    <source>
        <dbReference type="ARBA" id="ARBA00022827"/>
    </source>
</evidence>
<dbReference type="PANTHER" id="PTHR43400">
    <property type="entry name" value="FUMARATE REDUCTASE"/>
    <property type="match status" value="1"/>
</dbReference>
<dbReference type="PANTHER" id="PTHR43400:SF10">
    <property type="entry name" value="3-OXOSTEROID 1-DEHYDROGENASE"/>
    <property type="match status" value="1"/>
</dbReference>
<dbReference type="EMBL" id="AWFF01000054">
    <property type="protein sequence ID" value="KCZ53290.1"/>
    <property type="molecule type" value="Genomic_DNA"/>
</dbReference>
<keyword evidence="7" id="KW-1185">Reference proteome</keyword>
<keyword evidence="4" id="KW-0560">Oxidoreductase</keyword>
<dbReference type="Pfam" id="PF00890">
    <property type="entry name" value="FAD_binding_2"/>
    <property type="match status" value="1"/>
</dbReference>
<comment type="cofactor">
    <cofactor evidence="1">
        <name>FAD</name>
        <dbReference type="ChEBI" id="CHEBI:57692"/>
    </cofactor>
</comment>
<dbReference type="InterPro" id="IPR027477">
    <property type="entry name" value="Succ_DH/fumarate_Rdtase_cat_sf"/>
</dbReference>
<feature type="domain" description="FAD-dependent oxidoreductase 2 FAD-binding" evidence="5">
    <location>
        <begin position="2"/>
        <end position="412"/>
    </location>
</feature>
<proteinExistence type="predicted"/>
<dbReference type="SUPFAM" id="SSF51905">
    <property type="entry name" value="FAD/NAD(P)-binding domain"/>
    <property type="match status" value="1"/>
</dbReference>
<gene>
    <name evidence="6" type="ORF">HY29_03475</name>
</gene>
<sequence>MAAADAGARVLLLEKSSQPGGSSAIAGGAFAFSGTDEQKEAGVEDSIDSFRQALLSSGKQKNNRDLVELFLEKQLAAYSFLKSQGIRFELFKTPPPETPRVHLTGTGRAVTKLHMQVQAHPGIEFFSKSAGGRLVRSVESGRVEACLVMFGDREMEVQVRRGVVLATGGFSRSRELLGIYAPELTTAVKHGGVANTGDGLIMACDLGAGQADLGYVAGSFGGAIRNYPDVASKSDEIPPLIFAFQDTAIMVNKNGRRFVDEAQSYKALGSIGMAQPDGVAFQIFDDTLMSASLGDTSVNNYQEALLGGYIREADTIGELAEMVGIDPAVLEETVRVYNADAIAGKDRAFGRTRRLKPIDNPPYFLAATANAITSTYGGVAVDGALAVVDWFGMPIEGLYAAGEVAGGFHGAGYFSASSLSSSATFGLEAGRNAALSAA</sequence>
<dbReference type="SUPFAM" id="SSF56425">
    <property type="entry name" value="Succinate dehydrogenase/fumarate reductase flavoprotein, catalytic domain"/>
    <property type="match status" value="1"/>
</dbReference>
<evidence type="ECO:0000313" key="7">
    <source>
        <dbReference type="Proteomes" id="UP000027037"/>
    </source>
</evidence>
<evidence type="ECO:0000313" key="6">
    <source>
        <dbReference type="EMBL" id="KCZ53290.1"/>
    </source>
</evidence>
<comment type="caution">
    <text evidence="6">The sequence shown here is derived from an EMBL/GenBank/DDBJ whole genome shotgun (WGS) entry which is preliminary data.</text>
</comment>
<reference evidence="6 7" key="1">
    <citation type="journal article" date="2014" name="Antonie Van Leeuwenhoek">
        <title>Hyphomonas beringensis sp. nov. and Hyphomonas chukchiensis sp. nov., isolated from surface seawater of the Bering Sea and Chukchi Sea.</title>
        <authorList>
            <person name="Li C."/>
            <person name="Lai Q."/>
            <person name="Li G."/>
            <person name="Dong C."/>
            <person name="Wang J."/>
            <person name="Liao Y."/>
            <person name="Shao Z."/>
        </authorList>
    </citation>
    <scope>NUCLEOTIDE SEQUENCE [LARGE SCALE GENOMIC DNA]</scope>
    <source>
        <strain evidence="6 7">25B14_1</strain>
    </source>
</reference>
<keyword evidence="2" id="KW-0285">Flavoprotein</keyword>
<dbReference type="InterPro" id="IPR003953">
    <property type="entry name" value="FAD-dep_OxRdtase_2_FAD-bd"/>
</dbReference>
<evidence type="ECO:0000256" key="1">
    <source>
        <dbReference type="ARBA" id="ARBA00001974"/>
    </source>
</evidence>
<evidence type="ECO:0000256" key="4">
    <source>
        <dbReference type="ARBA" id="ARBA00023002"/>
    </source>
</evidence>
<dbReference type="GO" id="GO:0016491">
    <property type="term" value="F:oxidoreductase activity"/>
    <property type="evidence" value="ECO:0007669"/>
    <property type="project" value="UniProtKB-KW"/>
</dbReference>
<dbReference type="eggNOG" id="COG1053">
    <property type="taxonomic scope" value="Bacteria"/>
</dbReference>
<dbReference type="Proteomes" id="UP000027037">
    <property type="component" value="Unassembled WGS sequence"/>
</dbReference>
<organism evidence="6 7">
    <name type="scientific">Hyphomonas beringensis</name>
    <dbReference type="NCBI Taxonomy" id="1280946"/>
    <lineage>
        <taxon>Bacteria</taxon>
        <taxon>Pseudomonadati</taxon>
        <taxon>Pseudomonadota</taxon>
        <taxon>Alphaproteobacteria</taxon>
        <taxon>Hyphomonadales</taxon>
        <taxon>Hyphomonadaceae</taxon>
        <taxon>Hyphomonas</taxon>
    </lineage>
</organism>
<evidence type="ECO:0000256" key="2">
    <source>
        <dbReference type="ARBA" id="ARBA00022630"/>
    </source>
</evidence>
<dbReference type="GO" id="GO:0008202">
    <property type="term" value="P:steroid metabolic process"/>
    <property type="evidence" value="ECO:0007669"/>
    <property type="project" value="UniProtKB-ARBA"/>
</dbReference>